<dbReference type="EMBL" id="CABPRJ010000006">
    <property type="protein sequence ID" value="VVC24840.1"/>
    <property type="molecule type" value="Genomic_DNA"/>
</dbReference>
<evidence type="ECO:0000256" key="10">
    <source>
        <dbReference type="ARBA" id="ARBA00041631"/>
    </source>
</evidence>
<evidence type="ECO:0000256" key="5">
    <source>
        <dbReference type="ARBA" id="ARBA00023235"/>
    </source>
</evidence>
<reference evidence="13 14" key="1">
    <citation type="submission" date="2019-08" db="EMBL/GenBank/DDBJ databases">
        <authorList>
            <person name="Alioto T."/>
            <person name="Alioto T."/>
            <person name="Gomez Garrido J."/>
        </authorList>
    </citation>
    <scope>NUCLEOTIDE SEQUENCE [LARGE SCALE GENOMIC DNA]</scope>
</reference>
<keyword evidence="4" id="KW-0964">Secreted</keyword>
<dbReference type="GO" id="GO:0005615">
    <property type="term" value="C:extracellular space"/>
    <property type="evidence" value="ECO:0007669"/>
    <property type="project" value="UniProtKB-KW"/>
</dbReference>
<comment type="catalytic activity">
    <reaction evidence="7">
        <text>L-dopachrome = 5,6-dihydroxyindole-2-carboxylate</text>
        <dbReference type="Rhea" id="RHEA:13041"/>
        <dbReference type="ChEBI" id="CHEBI:16875"/>
        <dbReference type="ChEBI" id="CHEBI:57509"/>
        <dbReference type="EC" id="5.3.3.12"/>
    </reaction>
</comment>
<evidence type="ECO:0000256" key="4">
    <source>
        <dbReference type="ARBA" id="ARBA00022525"/>
    </source>
</evidence>
<dbReference type="PANTHER" id="PTHR11954:SF6">
    <property type="entry name" value="MACROPHAGE MIGRATION INHIBITORY FACTOR"/>
    <property type="match status" value="1"/>
</dbReference>
<comment type="subcellular location">
    <subcellularLocation>
        <location evidence="1">Secreted</location>
    </subcellularLocation>
</comment>
<evidence type="ECO:0000256" key="8">
    <source>
        <dbReference type="ARBA" id="ARBA00038932"/>
    </source>
</evidence>
<dbReference type="SUPFAM" id="SSF55331">
    <property type="entry name" value="Tautomerase/MIF"/>
    <property type="match status" value="1"/>
</dbReference>
<keyword evidence="5" id="KW-0413">Isomerase</keyword>
<evidence type="ECO:0000256" key="7">
    <source>
        <dbReference type="ARBA" id="ARBA00036823"/>
    </source>
</evidence>
<dbReference type="EC" id="5.3.2.1" evidence="9"/>
<dbReference type="GO" id="GO:0050178">
    <property type="term" value="F:phenylpyruvate tautomerase activity"/>
    <property type="evidence" value="ECO:0007669"/>
    <property type="project" value="UniProtKB-EC"/>
</dbReference>
<comment type="catalytic activity">
    <reaction evidence="6">
        <text>3-phenylpyruvate = enol-phenylpyruvate</text>
        <dbReference type="Rhea" id="RHEA:17097"/>
        <dbReference type="ChEBI" id="CHEBI:16815"/>
        <dbReference type="ChEBI" id="CHEBI:18005"/>
        <dbReference type="EC" id="5.3.2.1"/>
    </reaction>
</comment>
<keyword evidence="14" id="KW-1185">Reference proteome</keyword>
<dbReference type="Pfam" id="PF01187">
    <property type="entry name" value="MIF"/>
    <property type="match status" value="1"/>
</dbReference>
<dbReference type="InterPro" id="IPR001398">
    <property type="entry name" value="Macrophage_inhib_fac"/>
</dbReference>
<sequence>MTVIVRVDTNVSTSDVDEAFLIESTESLANTFKISKSDILIFVNADQPILIAGSEKPAAVLTIYSTDGINEVSNKLHSATLFSLLTKYLKVNEDRISIAFSAVEPYSMGVNGKTFVQ</sequence>
<dbReference type="AlphaFoldDB" id="A0A5E4M1H7"/>
<dbReference type="GO" id="GO:0004167">
    <property type="term" value="F:dopachrome isomerase activity"/>
    <property type="evidence" value="ECO:0007669"/>
    <property type="project" value="UniProtKB-EC"/>
</dbReference>
<keyword evidence="3" id="KW-0202">Cytokine</keyword>
<evidence type="ECO:0000256" key="6">
    <source>
        <dbReference type="ARBA" id="ARBA00036735"/>
    </source>
</evidence>
<proteinExistence type="inferred from homology"/>
<evidence type="ECO:0000256" key="2">
    <source>
        <dbReference type="ARBA" id="ARBA00005851"/>
    </source>
</evidence>
<evidence type="ECO:0000313" key="14">
    <source>
        <dbReference type="Proteomes" id="UP000325440"/>
    </source>
</evidence>
<evidence type="ECO:0000313" key="13">
    <source>
        <dbReference type="EMBL" id="VVC24840.1"/>
    </source>
</evidence>
<dbReference type="PANTHER" id="PTHR11954">
    <property type="entry name" value="D-DOPACHROME DECARBOXYLASE"/>
    <property type="match status" value="1"/>
</dbReference>
<protein>
    <recommendedName>
        <fullName evidence="12">L-dopachrome isomerase</fullName>
        <ecNumber evidence="9">5.3.2.1</ecNumber>
        <ecNumber evidence="8">5.3.3.12</ecNumber>
    </recommendedName>
    <alternativeName>
        <fullName evidence="10">L-dopachrome tautomerase</fullName>
    </alternativeName>
    <alternativeName>
        <fullName evidence="11">Phenylpyruvate tautomerase</fullName>
    </alternativeName>
</protein>
<dbReference type="GO" id="GO:0005125">
    <property type="term" value="F:cytokine activity"/>
    <property type="evidence" value="ECO:0007669"/>
    <property type="project" value="UniProtKB-KW"/>
</dbReference>
<dbReference type="Proteomes" id="UP000325440">
    <property type="component" value="Unassembled WGS sequence"/>
</dbReference>
<dbReference type="InterPro" id="IPR014347">
    <property type="entry name" value="Tautomerase/MIF_sf"/>
</dbReference>
<evidence type="ECO:0000256" key="1">
    <source>
        <dbReference type="ARBA" id="ARBA00004613"/>
    </source>
</evidence>
<organism evidence="13 14">
    <name type="scientific">Cinara cedri</name>
    <dbReference type="NCBI Taxonomy" id="506608"/>
    <lineage>
        <taxon>Eukaryota</taxon>
        <taxon>Metazoa</taxon>
        <taxon>Ecdysozoa</taxon>
        <taxon>Arthropoda</taxon>
        <taxon>Hexapoda</taxon>
        <taxon>Insecta</taxon>
        <taxon>Pterygota</taxon>
        <taxon>Neoptera</taxon>
        <taxon>Paraneoptera</taxon>
        <taxon>Hemiptera</taxon>
        <taxon>Sternorrhyncha</taxon>
        <taxon>Aphidomorpha</taxon>
        <taxon>Aphidoidea</taxon>
        <taxon>Aphididae</taxon>
        <taxon>Lachninae</taxon>
        <taxon>Cinara</taxon>
    </lineage>
</organism>
<evidence type="ECO:0000256" key="3">
    <source>
        <dbReference type="ARBA" id="ARBA00022514"/>
    </source>
</evidence>
<comment type="similarity">
    <text evidence="2">Belongs to the MIF family.</text>
</comment>
<gene>
    <name evidence="13" type="ORF">CINCED_3A008200</name>
</gene>
<evidence type="ECO:0000256" key="12">
    <source>
        <dbReference type="ARBA" id="ARBA00042730"/>
    </source>
</evidence>
<dbReference type="Gene3D" id="3.30.429.10">
    <property type="entry name" value="Macrophage Migration Inhibitory Factor"/>
    <property type="match status" value="1"/>
</dbReference>
<dbReference type="OrthoDB" id="255819at2759"/>
<evidence type="ECO:0000256" key="11">
    <source>
        <dbReference type="ARBA" id="ARBA00041912"/>
    </source>
</evidence>
<evidence type="ECO:0000256" key="9">
    <source>
        <dbReference type="ARBA" id="ARBA00039086"/>
    </source>
</evidence>
<name>A0A5E4M1H7_9HEMI</name>
<dbReference type="EC" id="5.3.3.12" evidence="8"/>
<accession>A0A5E4M1H7</accession>